<comment type="caution">
    <text evidence="1">The sequence shown here is derived from an EMBL/GenBank/DDBJ whole genome shotgun (WGS) entry which is preliminary data.</text>
</comment>
<dbReference type="Proteomes" id="UP001462640">
    <property type="component" value="Unassembled WGS sequence"/>
</dbReference>
<dbReference type="EMBL" id="JBDPZC010000007">
    <property type="protein sequence ID" value="MEO3714106.1"/>
    <property type="molecule type" value="Genomic_DNA"/>
</dbReference>
<dbReference type="RefSeq" id="WP_347611137.1">
    <property type="nucleotide sequence ID" value="NZ_JBDPZC010000007.1"/>
</dbReference>
<accession>A0ABV0GGF0</accession>
<gene>
    <name evidence="1" type="ORF">ABDJ40_15175</name>
</gene>
<name>A0ABV0GGF0_9BURK</name>
<organism evidence="1 2">
    <name type="scientific">Roseateles flavus</name>
    <dbReference type="NCBI Taxonomy" id="3149041"/>
    <lineage>
        <taxon>Bacteria</taxon>
        <taxon>Pseudomonadati</taxon>
        <taxon>Pseudomonadota</taxon>
        <taxon>Betaproteobacteria</taxon>
        <taxon>Burkholderiales</taxon>
        <taxon>Sphaerotilaceae</taxon>
        <taxon>Roseateles</taxon>
    </lineage>
</organism>
<evidence type="ECO:0000313" key="2">
    <source>
        <dbReference type="Proteomes" id="UP001462640"/>
    </source>
</evidence>
<keyword evidence="2" id="KW-1185">Reference proteome</keyword>
<evidence type="ECO:0000313" key="1">
    <source>
        <dbReference type="EMBL" id="MEO3714106.1"/>
    </source>
</evidence>
<proteinExistence type="predicted"/>
<protein>
    <submittedName>
        <fullName evidence="1">Uncharacterized protein</fullName>
    </submittedName>
</protein>
<sequence>MSRHLTWTSREGQPVLVVAGYDRPLRELFLHVIHQAAEASPACSDEVFVYNSLSEPEKDWQDIRTIGDTLEQLNIRVPQSLLEQIYLDQCLNVGNRCMEHVTVDVGQARPR</sequence>
<reference evidence="1 2" key="1">
    <citation type="submission" date="2024-05" db="EMBL/GenBank/DDBJ databases">
        <title>Roseateles sp. 2.12 16S ribosomal RNA gene Genome sequencing and assembly.</title>
        <authorList>
            <person name="Woo H."/>
        </authorList>
    </citation>
    <scope>NUCLEOTIDE SEQUENCE [LARGE SCALE GENOMIC DNA]</scope>
    <source>
        <strain evidence="1 2">2.12</strain>
    </source>
</reference>